<keyword evidence="1" id="KW-0175">Coiled coil</keyword>
<sequence>MVGPYADPLFSYDAAAGADPFVLSEQQQQQQRQHGHGHSYTVPASASTADAVAVHSFAMGPPPHAFAPVVTSGEAPPLDMTMASVPVDLMDVNLMTGPMPGWSDPSADTEAALRQALKERDEARMALSTMKNEVYAARQLEKRLRAERDEARSQVTFLKKERATGRLTEVRLRKERNQARMALALRKGGVKRVEDGSLAGGLGVLVSPTGGAFEWPDIGQDEAGGKEGSPVERSPMTESLGSD</sequence>
<evidence type="ECO:0000313" key="3">
    <source>
        <dbReference type="EMBL" id="KAK4442687.1"/>
    </source>
</evidence>
<protein>
    <submittedName>
        <fullName evidence="3">Uncharacterized protein</fullName>
    </submittedName>
</protein>
<gene>
    <name evidence="3" type="ORF">QBC34DRAFT_224459</name>
</gene>
<feature type="region of interest" description="Disordered" evidence="2">
    <location>
        <begin position="213"/>
        <end position="243"/>
    </location>
</feature>
<dbReference type="Proteomes" id="UP001321760">
    <property type="component" value="Unassembled WGS sequence"/>
</dbReference>
<evidence type="ECO:0000256" key="2">
    <source>
        <dbReference type="SAM" id="MobiDB-lite"/>
    </source>
</evidence>
<proteinExistence type="predicted"/>
<organism evidence="3 4">
    <name type="scientific">Podospora aff. communis PSN243</name>
    <dbReference type="NCBI Taxonomy" id="3040156"/>
    <lineage>
        <taxon>Eukaryota</taxon>
        <taxon>Fungi</taxon>
        <taxon>Dikarya</taxon>
        <taxon>Ascomycota</taxon>
        <taxon>Pezizomycotina</taxon>
        <taxon>Sordariomycetes</taxon>
        <taxon>Sordariomycetidae</taxon>
        <taxon>Sordariales</taxon>
        <taxon>Podosporaceae</taxon>
        <taxon>Podospora</taxon>
    </lineage>
</organism>
<evidence type="ECO:0000256" key="1">
    <source>
        <dbReference type="SAM" id="Coils"/>
    </source>
</evidence>
<comment type="caution">
    <text evidence="3">The sequence shown here is derived from an EMBL/GenBank/DDBJ whole genome shotgun (WGS) entry which is preliminary data.</text>
</comment>
<name>A0AAV9G5N9_9PEZI</name>
<dbReference type="EMBL" id="MU866009">
    <property type="protein sequence ID" value="KAK4442687.1"/>
    <property type="molecule type" value="Genomic_DNA"/>
</dbReference>
<accession>A0AAV9G5N9</accession>
<evidence type="ECO:0000313" key="4">
    <source>
        <dbReference type="Proteomes" id="UP001321760"/>
    </source>
</evidence>
<reference evidence="3" key="1">
    <citation type="journal article" date="2023" name="Mol. Phylogenet. Evol.">
        <title>Genome-scale phylogeny and comparative genomics of the fungal order Sordariales.</title>
        <authorList>
            <person name="Hensen N."/>
            <person name="Bonometti L."/>
            <person name="Westerberg I."/>
            <person name="Brannstrom I.O."/>
            <person name="Guillou S."/>
            <person name="Cros-Aarteil S."/>
            <person name="Calhoun S."/>
            <person name="Haridas S."/>
            <person name="Kuo A."/>
            <person name="Mondo S."/>
            <person name="Pangilinan J."/>
            <person name="Riley R."/>
            <person name="LaButti K."/>
            <person name="Andreopoulos B."/>
            <person name="Lipzen A."/>
            <person name="Chen C."/>
            <person name="Yan M."/>
            <person name="Daum C."/>
            <person name="Ng V."/>
            <person name="Clum A."/>
            <person name="Steindorff A."/>
            <person name="Ohm R.A."/>
            <person name="Martin F."/>
            <person name="Silar P."/>
            <person name="Natvig D.O."/>
            <person name="Lalanne C."/>
            <person name="Gautier V."/>
            <person name="Ament-Velasquez S.L."/>
            <person name="Kruys A."/>
            <person name="Hutchinson M.I."/>
            <person name="Powell A.J."/>
            <person name="Barry K."/>
            <person name="Miller A.N."/>
            <person name="Grigoriev I.V."/>
            <person name="Debuchy R."/>
            <person name="Gladieux P."/>
            <person name="Hiltunen Thoren M."/>
            <person name="Johannesson H."/>
        </authorList>
    </citation>
    <scope>NUCLEOTIDE SEQUENCE</scope>
    <source>
        <strain evidence="3">PSN243</strain>
    </source>
</reference>
<reference evidence="3" key="2">
    <citation type="submission" date="2023-05" db="EMBL/GenBank/DDBJ databases">
        <authorList>
            <consortium name="Lawrence Berkeley National Laboratory"/>
            <person name="Steindorff A."/>
            <person name="Hensen N."/>
            <person name="Bonometti L."/>
            <person name="Westerberg I."/>
            <person name="Brannstrom I.O."/>
            <person name="Guillou S."/>
            <person name="Cros-Aarteil S."/>
            <person name="Calhoun S."/>
            <person name="Haridas S."/>
            <person name="Kuo A."/>
            <person name="Mondo S."/>
            <person name="Pangilinan J."/>
            <person name="Riley R."/>
            <person name="Labutti K."/>
            <person name="Andreopoulos B."/>
            <person name="Lipzen A."/>
            <person name="Chen C."/>
            <person name="Yanf M."/>
            <person name="Daum C."/>
            <person name="Ng V."/>
            <person name="Clum A."/>
            <person name="Ohm R."/>
            <person name="Martin F."/>
            <person name="Silar P."/>
            <person name="Natvig D."/>
            <person name="Lalanne C."/>
            <person name="Gautier V."/>
            <person name="Ament-Velasquez S.L."/>
            <person name="Kruys A."/>
            <person name="Hutchinson M.I."/>
            <person name="Powell A.J."/>
            <person name="Barry K."/>
            <person name="Miller A.N."/>
            <person name="Grigoriev I.V."/>
            <person name="Debuchy R."/>
            <person name="Gladieux P."/>
            <person name="Thoren M.H."/>
            <person name="Johannesson H."/>
        </authorList>
    </citation>
    <scope>NUCLEOTIDE SEQUENCE</scope>
    <source>
        <strain evidence="3">PSN243</strain>
    </source>
</reference>
<dbReference type="AlphaFoldDB" id="A0AAV9G5N9"/>
<feature type="coiled-coil region" evidence="1">
    <location>
        <begin position="113"/>
        <end position="161"/>
    </location>
</feature>
<keyword evidence="4" id="KW-1185">Reference proteome</keyword>